<dbReference type="AlphaFoldDB" id="A0A368FUY3"/>
<comment type="caution">
    <text evidence="1">The sequence shown here is derived from an EMBL/GenBank/DDBJ whole genome shotgun (WGS) entry which is preliminary data.</text>
</comment>
<accession>A0A368FUY3</accession>
<dbReference type="EMBL" id="JOJR01000604">
    <property type="protein sequence ID" value="RCN35973.1"/>
    <property type="molecule type" value="Genomic_DNA"/>
</dbReference>
<keyword evidence="2" id="KW-1185">Reference proteome</keyword>
<gene>
    <name evidence="1" type="ORF">ANCCAN_18154</name>
</gene>
<evidence type="ECO:0000313" key="1">
    <source>
        <dbReference type="EMBL" id="RCN35973.1"/>
    </source>
</evidence>
<organism evidence="1 2">
    <name type="scientific">Ancylostoma caninum</name>
    <name type="common">Dog hookworm</name>
    <dbReference type="NCBI Taxonomy" id="29170"/>
    <lineage>
        <taxon>Eukaryota</taxon>
        <taxon>Metazoa</taxon>
        <taxon>Ecdysozoa</taxon>
        <taxon>Nematoda</taxon>
        <taxon>Chromadorea</taxon>
        <taxon>Rhabditida</taxon>
        <taxon>Rhabditina</taxon>
        <taxon>Rhabditomorpha</taxon>
        <taxon>Strongyloidea</taxon>
        <taxon>Ancylostomatidae</taxon>
        <taxon>Ancylostomatinae</taxon>
        <taxon>Ancylostoma</taxon>
    </lineage>
</organism>
<dbReference type="OrthoDB" id="6278596at2759"/>
<evidence type="ECO:0000313" key="2">
    <source>
        <dbReference type="Proteomes" id="UP000252519"/>
    </source>
</evidence>
<reference evidence="1 2" key="1">
    <citation type="submission" date="2014-10" db="EMBL/GenBank/DDBJ databases">
        <title>Draft genome of the hookworm Ancylostoma caninum.</title>
        <authorList>
            <person name="Mitreva M."/>
        </authorList>
    </citation>
    <scope>NUCLEOTIDE SEQUENCE [LARGE SCALE GENOMIC DNA]</scope>
    <source>
        <strain evidence="1 2">Baltimore</strain>
    </source>
</reference>
<proteinExistence type="predicted"/>
<dbReference type="STRING" id="29170.A0A368FUY3"/>
<sequence>MSQYQQSWATVLGERQYFNIQASRLDLFVSVQASFLETNPVQLDAKVPVRVCLTSRAAHAISLSAVVVGCDVERRRRVPPLSDNAPLLQTSRNGVVLEPNASTSFVIMLDLSTAQLQKGQTLWISRICLELGDRHSKMFGQLEFNLDFPPISSPIRIKPELGSNALRIAASDGGLVADASTTQVTCLVAEIASATLKLKNTCGHKIEAVR</sequence>
<name>A0A368FUY3_ANCCA</name>
<protein>
    <submittedName>
        <fullName evidence="1">Uncharacterized protein</fullName>
    </submittedName>
</protein>
<dbReference type="Proteomes" id="UP000252519">
    <property type="component" value="Unassembled WGS sequence"/>
</dbReference>